<name>V2Q221_9BACT</name>
<dbReference type="RefSeq" id="WP_023275176.1">
    <property type="nucleotide sequence ID" value="NZ_CP097562.1"/>
</dbReference>
<dbReference type="KEGG" id="msch:N508_000871"/>
<reference evidence="1" key="1">
    <citation type="journal article" date="2014" name="Genome Announc.">
        <title>Draft genome sequences of the altered schaedler flora, a defined bacterial community from gnotobiotic mice.</title>
        <authorList>
            <person name="Wannemuehler M.J."/>
            <person name="Overstreet A.M."/>
            <person name="Ward D.V."/>
            <person name="Phillips G.J."/>
        </authorList>
    </citation>
    <scope>NUCLEOTIDE SEQUENCE</scope>
    <source>
        <strain evidence="1">ASF457</strain>
    </source>
</reference>
<reference evidence="1" key="2">
    <citation type="submission" date="2022-05" db="EMBL/GenBank/DDBJ databases">
        <authorList>
            <person name="Proctor A.L."/>
            <person name="Phillips G.J."/>
            <person name="Wannemuehler M.J."/>
        </authorList>
    </citation>
    <scope>NUCLEOTIDE SEQUENCE</scope>
    <source>
        <strain evidence="1">ASF457</strain>
    </source>
</reference>
<dbReference type="AlphaFoldDB" id="V2Q221"/>
<protein>
    <submittedName>
        <fullName evidence="1">Uncharacterized protein</fullName>
    </submittedName>
</protein>
<reference evidence="1" key="3">
    <citation type="submission" date="2022-06" db="EMBL/GenBank/DDBJ databases">
        <title>Resources to Facilitate Use of the Altered Schaedler Flora (ASF) Mouse Model to Study Microbiome Function.</title>
        <authorList>
            <person name="Proctor A."/>
            <person name="Parvinroo S."/>
            <person name="Richie T."/>
            <person name="Jia X."/>
            <person name="Lee S.T.M."/>
            <person name="Karp P.D."/>
            <person name="Paley S."/>
            <person name="Kostic A.D."/>
            <person name="Pierre J.F."/>
            <person name="Wannemuehler M.J."/>
            <person name="Phillips G.J."/>
        </authorList>
    </citation>
    <scope>NUCLEOTIDE SEQUENCE</scope>
    <source>
        <strain evidence="1">ASF457</strain>
    </source>
</reference>
<evidence type="ECO:0000313" key="2">
    <source>
        <dbReference type="Proteomes" id="UP000017429"/>
    </source>
</evidence>
<sequence length="179" mass="20570">MEKKYTEKEIENILKSLKHKEILPKSDFTLSAMQRIKNDSSFDDDIMKLDETDDMLECLAFIDEVKPSDNFTNNVMAKIKTEQNFKYDEENIDSVLSLLSKQPVVTPSKDFTSKVMTKIDETDVNYNVISFEKVYKKFLIVSAVAAAAAVLLAFNLFSNYDPAMAEFMVTDYFNMGLYK</sequence>
<dbReference type="Proteomes" id="UP000017429">
    <property type="component" value="Chromosome"/>
</dbReference>
<proteinExistence type="predicted"/>
<accession>V2Q221</accession>
<organism evidence="1 2">
    <name type="scientific">Mucispirillum schaedleri ASF457</name>
    <dbReference type="NCBI Taxonomy" id="1379858"/>
    <lineage>
        <taxon>Bacteria</taxon>
        <taxon>Pseudomonadati</taxon>
        <taxon>Deferribacterota</taxon>
        <taxon>Deferribacteres</taxon>
        <taxon>Deferribacterales</taxon>
        <taxon>Mucispirillaceae</taxon>
        <taxon>Mucispirillum</taxon>
    </lineage>
</organism>
<gene>
    <name evidence="1" type="ORF">N508_000871</name>
</gene>
<dbReference type="EMBL" id="CP097562">
    <property type="protein sequence ID" value="USF23804.1"/>
    <property type="molecule type" value="Genomic_DNA"/>
</dbReference>
<keyword evidence="2" id="KW-1185">Reference proteome</keyword>
<evidence type="ECO:0000313" key="1">
    <source>
        <dbReference type="EMBL" id="USF23804.1"/>
    </source>
</evidence>